<dbReference type="EMBL" id="CP063845">
    <property type="protein sequence ID" value="UFP92835.1"/>
    <property type="molecule type" value="Genomic_DNA"/>
</dbReference>
<dbReference type="RefSeq" id="WP_230839829.1">
    <property type="nucleotide sequence ID" value="NZ_CP063845.1"/>
</dbReference>
<evidence type="ECO:0000256" key="2">
    <source>
        <dbReference type="ARBA" id="ARBA00022729"/>
    </source>
</evidence>
<keyword evidence="3" id="KW-0560">Oxidoreductase</keyword>
<dbReference type="InterPro" id="IPR012336">
    <property type="entry name" value="Thioredoxin-like_fold"/>
</dbReference>
<dbReference type="Gene3D" id="3.40.30.10">
    <property type="entry name" value="Glutaredoxin"/>
    <property type="match status" value="1"/>
</dbReference>
<dbReference type="PANTHER" id="PTHR13887">
    <property type="entry name" value="GLUTATHIONE S-TRANSFERASE KAPPA"/>
    <property type="match status" value="1"/>
</dbReference>
<comment type="similarity">
    <text evidence="1">Belongs to the thioredoxin family. DsbA subfamily.</text>
</comment>
<feature type="signal peptide" evidence="6">
    <location>
        <begin position="1"/>
        <end position="21"/>
    </location>
</feature>
<feature type="chain" id="PRO_5046092926" evidence="6">
    <location>
        <begin position="22"/>
        <end position="246"/>
    </location>
</feature>
<evidence type="ECO:0000313" key="9">
    <source>
        <dbReference type="Proteomes" id="UP001054846"/>
    </source>
</evidence>
<keyword evidence="2 6" id="KW-0732">Signal</keyword>
<dbReference type="Proteomes" id="UP001054846">
    <property type="component" value="Chromosome"/>
</dbReference>
<protein>
    <submittedName>
        <fullName evidence="8">Thioredoxin domain-containing protein</fullName>
    </submittedName>
</protein>
<dbReference type="PANTHER" id="PTHR13887:SF14">
    <property type="entry name" value="DISULFIDE BOND FORMATION PROTEIN D"/>
    <property type="match status" value="1"/>
</dbReference>
<organism evidence="8 9">
    <name type="scientific">Gloeobacter morelensis MG652769</name>
    <dbReference type="NCBI Taxonomy" id="2781736"/>
    <lineage>
        <taxon>Bacteria</taxon>
        <taxon>Bacillati</taxon>
        <taxon>Cyanobacteriota</taxon>
        <taxon>Cyanophyceae</taxon>
        <taxon>Gloeobacterales</taxon>
        <taxon>Gloeobacteraceae</taxon>
        <taxon>Gloeobacter</taxon>
        <taxon>Gloeobacter morelensis</taxon>
    </lineage>
</organism>
<evidence type="ECO:0000259" key="7">
    <source>
        <dbReference type="PROSITE" id="PS51352"/>
    </source>
</evidence>
<evidence type="ECO:0000256" key="6">
    <source>
        <dbReference type="SAM" id="SignalP"/>
    </source>
</evidence>
<dbReference type="PROSITE" id="PS51352">
    <property type="entry name" value="THIOREDOXIN_2"/>
    <property type="match status" value="1"/>
</dbReference>
<sequence length="246" mass="26988">MHRPAIAVVLAGLLVAPGAIAAEPAAAPPADLEKQVLEIIQRHPEVVYNALRAYQSQAVRAQRRAEWQRQLENPVKVDLQGAPTLGPADAALTLVEFSDFQCPYCSRAQSTVKTLLEKYKGRIRLVYLHLPLPVHPQAKAAALAAFAAGEQGQFFAYHDRLFALGEQLVPGSFEQIARELNLDVARFNRDRESPQALARLESDLAQARRLELDATPSFVLNGLVLKGALPIEEFEEAIKLVQSKSG</sequence>
<keyword evidence="9" id="KW-1185">Reference proteome</keyword>
<dbReference type="InterPro" id="IPR013766">
    <property type="entry name" value="Thioredoxin_domain"/>
</dbReference>
<evidence type="ECO:0000256" key="4">
    <source>
        <dbReference type="ARBA" id="ARBA00023157"/>
    </source>
</evidence>
<evidence type="ECO:0000256" key="1">
    <source>
        <dbReference type="ARBA" id="ARBA00005791"/>
    </source>
</evidence>
<evidence type="ECO:0000313" key="8">
    <source>
        <dbReference type="EMBL" id="UFP92835.1"/>
    </source>
</evidence>
<evidence type="ECO:0000256" key="5">
    <source>
        <dbReference type="ARBA" id="ARBA00023284"/>
    </source>
</evidence>
<reference evidence="8 9" key="1">
    <citation type="journal article" date="2021" name="Genome Biol. Evol.">
        <title>Complete Genome Sequencing of a Novel Gloeobacter Species from a Waterfall Cave in Mexico.</title>
        <authorList>
            <person name="Saw J.H."/>
            <person name="Cardona T."/>
            <person name="Montejano G."/>
        </authorList>
    </citation>
    <scope>NUCLEOTIDE SEQUENCE [LARGE SCALE GENOMIC DNA]</scope>
    <source>
        <strain evidence="8">MG652769</strain>
    </source>
</reference>
<gene>
    <name evidence="8" type="ORF">ISF26_13475</name>
</gene>
<name>A0ABY3PGQ7_9CYAN</name>
<evidence type="ECO:0000256" key="3">
    <source>
        <dbReference type="ARBA" id="ARBA00023002"/>
    </source>
</evidence>
<accession>A0ABY3PGQ7</accession>
<dbReference type="SUPFAM" id="SSF52833">
    <property type="entry name" value="Thioredoxin-like"/>
    <property type="match status" value="1"/>
</dbReference>
<feature type="domain" description="Thioredoxin" evidence="7">
    <location>
        <begin position="21"/>
        <end position="243"/>
    </location>
</feature>
<keyword evidence="4" id="KW-1015">Disulfide bond</keyword>
<keyword evidence="5" id="KW-0676">Redox-active center</keyword>
<dbReference type="Pfam" id="PF13462">
    <property type="entry name" value="Thioredoxin_4"/>
    <property type="match status" value="1"/>
</dbReference>
<dbReference type="InterPro" id="IPR036249">
    <property type="entry name" value="Thioredoxin-like_sf"/>
</dbReference>
<proteinExistence type="inferred from homology"/>